<keyword evidence="4" id="KW-1185">Reference proteome</keyword>
<reference evidence="3" key="1">
    <citation type="submission" date="2022-02" db="EMBL/GenBank/DDBJ databases">
        <authorList>
            <person name="Lee M."/>
            <person name="Kim S.-J."/>
            <person name="Jung M.-Y."/>
        </authorList>
    </citation>
    <scope>NUCLEOTIDE SEQUENCE</scope>
    <source>
        <strain evidence="3">JHP9</strain>
    </source>
</reference>
<proteinExistence type="predicted"/>
<sequence length="307" mass="32895">MCRLLGVITREPTPLLEAVPDELPLFTALSEKHKDGWGAAWYSGAPGRAGTEDPSALEDVHADAASGLHVRRGIDTARASNAYGETIAEADGEIIIVHLRRASEGLALALENTHPFTEGPVAFAHNGQFDMPAGLREKVLALGGRPVRGTTDSEIYFSLITVHAREHGWAGAIQRAAADLTRWIPELGGRYPEGLNCLLMTPDALIAYAQSDPEQLQATSTWDTYDLCWRVDAHRVLVSSTGYDQPGFAVIEQGCAIEIARTSLEVREHAALPGFQLSTARAEGEAAWAARRPDAPGAQASLLATTA</sequence>
<evidence type="ECO:0000256" key="1">
    <source>
        <dbReference type="ARBA" id="ARBA00022962"/>
    </source>
</evidence>
<name>A0ABT0QZW7_9MICO</name>
<evidence type="ECO:0000313" key="3">
    <source>
        <dbReference type="EMBL" id="MCL6423161.1"/>
    </source>
</evidence>
<comment type="caution">
    <text evidence="3">The sequence shown here is derived from an EMBL/GenBank/DDBJ whole genome shotgun (WGS) entry which is preliminary data.</text>
</comment>
<protein>
    <submittedName>
        <fullName evidence="3">Class II glutamine amidotransferase</fullName>
    </submittedName>
</protein>
<dbReference type="Gene3D" id="3.60.20.10">
    <property type="entry name" value="Glutamine Phosphoribosylpyrophosphate, subunit 1, domain 1"/>
    <property type="match status" value="1"/>
</dbReference>
<dbReference type="EMBL" id="JAKNCJ010000002">
    <property type="protein sequence ID" value="MCL6423161.1"/>
    <property type="molecule type" value="Genomic_DNA"/>
</dbReference>
<dbReference type="InterPro" id="IPR026869">
    <property type="entry name" value="EgtC-like"/>
</dbReference>
<organism evidence="3 4">
    <name type="scientific">Brachybacterium equifaecis</name>
    <dbReference type="NCBI Taxonomy" id="2910770"/>
    <lineage>
        <taxon>Bacteria</taxon>
        <taxon>Bacillati</taxon>
        <taxon>Actinomycetota</taxon>
        <taxon>Actinomycetes</taxon>
        <taxon>Micrococcales</taxon>
        <taxon>Dermabacteraceae</taxon>
        <taxon>Brachybacterium</taxon>
    </lineage>
</organism>
<dbReference type="SUPFAM" id="SSF56235">
    <property type="entry name" value="N-terminal nucleophile aminohydrolases (Ntn hydrolases)"/>
    <property type="match status" value="1"/>
</dbReference>
<dbReference type="InterPro" id="IPR017932">
    <property type="entry name" value="GATase_2_dom"/>
</dbReference>
<dbReference type="Pfam" id="PF13230">
    <property type="entry name" value="GATase_4"/>
    <property type="match status" value="1"/>
</dbReference>
<dbReference type="PANTHER" id="PTHR42824">
    <property type="entry name" value="GLUTAMINE AMIDOTRANSFERASE"/>
    <property type="match status" value="1"/>
</dbReference>
<accession>A0ABT0QZW7</accession>
<feature type="domain" description="Glutamine amidotransferase type-2" evidence="2">
    <location>
        <begin position="2"/>
        <end position="307"/>
    </location>
</feature>
<dbReference type="PANTHER" id="PTHR42824:SF1">
    <property type="entry name" value="GLUTAMINE AMIDOTRANSFERASE YAFJ-RELATED"/>
    <property type="match status" value="1"/>
</dbReference>
<evidence type="ECO:0000313" key="4">
    <source>
        <dbReference type="Proteomes" id="UP001203761"/>
    </source>
</evidence>
<dbReference type="RefSeq" id="WP_249737250.1">
    <property type="nucleotide sequence ID" value="NZ_JAKNCJ010000002.1"/>
</dbReference>
<dbReference type="PROSITE" id="PS51278">
    <property type="entry name" value="GATASE_TYPE_2"/>
    <property type="match status" value="1"/>
</dbReference>
<dbReference type="InterPro" id="IPR029055">
    <property type="entry name" value="Ntn_hydrolases_N"/>
</dbReference>
<evidence type="ECO:0000259" key="2">
    <source>
        <dbReference type="PROSITE" id="PS51278"/>
    </source>
</evidence>
<keyword evidence="1 3" id="KW-0315">Glutamine amidotransferase</keyword>
<dbReference type="Proteomes" id="UP001203761">
    <property type="component" value="Unassembled WGS sequence"/>
</dbReference>
<gene>
    <name evidence="3" type="ORF">Bequi_07150</name>
</gene>